<proteinExistence type="predicted"/>
<dbReference type="OrthoDB" id="560250at2"/>
<gene>
    <name evidence="3" type="ORF">I598_2752</name>
</gene>
<sequence length="92" mass="10178">MSLNIKNEHTHALVRRLADLTGSSQTSAVEEAVQRRLDEVLAERAAATEDPTARRARVEAILAAARADLTDAERRLLRRADADLYDESGLPR</sequence>
<dbReference type="KEGG" id="ido:I598_2752"/>
<evidence type="ECO:0000313" key="4">
    <source>
        <dbReference type="Proteomes" id="UP000076794"/>
    </source>
</evidence>
<organism evidence="3 4">
    <name type="scientific">Isoptericola dokdonensis DS-3</name>
    <dbReference type="NCBI Taxonomy" id="1300344"/>
    <lineage>
        <taxon>Bacteria</taxon>
        <taxon>Bacillati</taxon>
        <taxon>Actinomycetota</taxon>
        <taxon>Actinomycetes</taxon>
        <taxon>Micrococcales</taxon>
        <taxon>Promicromonosporaceae</taxon>
        <taxon>Isoptericola</taxon>
    </lineage>
</organism>
<dbReference type="Proteomes" id="UP000076794">
    <property type="component" value="Chromosome"/>
</dbReference>
<reference evidence="3 4" key="1">
    <citation type="submission" date="2016-01" db="EMBL/GenBank/DDBJ databases">
        <title>Complete genome sequence of a soil Actinobacterium, Isoptericola dokdonensis DS-3.</title>
        <authorList>
            <person name="Kwon S.-K."/>
            <person name="Kim J.F."/>
        </authorList>
    </citation>
    <scope>NUCLEOTIDE SEQUENCE [LARGE SCALE GENOMIC DNA]</scope>
    <source>
        <strain evidence="3 4">DS-3</strain>
    </source>
</reference>
<name>A0A168FPY7_9MICO</name>
<dbReference type="RefSeq" id="WP_068203423.1">
    <property type="nucleotide sequence ID" value="NZ_CP014209.1"/>
</dbReference>
<dbReference type="Pfam" id="PF07704">
    <property type="entry name" value="PSK_trans_fac"/>
    <property type="match status" value="1"/>
</dbReference>
<dbReference type="STRING" id="1300344.I598_2752"/>
<feature type="coiled-coil region" evidence="2">
    <location>
        <begin position="30"/>
        <end position="75"/>
    </location>
</feature>
<dbReference type="InterPro" id="IPR011660">
    <property type="entry name" value="VapB-like"/>
</dbReference>
<keyword evidence="2" id="KW-0175">Coiled coil</keyword>
<evidence type="ECO:0000256" key="1">
    <source>
        <dbReference type="ARBA" id="ARBA00022649"/>
    </source>
</evidence>
<evidence type="ECO:0000313" key="3">
    <source>
        <dbReference type="EMBL" id="ANC32279.1"/>
    </source>
</evidence>
<dbReference type="PATRIC" id="fig|1300344.3.peg.2770"/>
<protein>
    <submittedName>
        <fullName evidence="3">Antitoxin VapB28</fullName>
    </submittedName>
</protein>
<dbReference type="AlphaFoldDB" id="A0A168FPY7"/>
<evidence type="ECO:0000256" key="2">
    <source>
        <dbReference type="SAM" id="Coils"/>
    </source>
</evidence>
<accession>A0A168FPY7</accession>
<dbReference type="EMBL" id="CP014209">
    <property type="protein sequence ID" value="ANC32279.1"/>
    <property type="molecule type" value="Genomic_DNA"/>
</dbReference>
<keyword evidence="4" id="KW-1185">Reference proteome</keyword>
<keyword evidence="1" id="KW-1277">Toxin-antitoxin system</keyword>